<protein>
    <submittedName>
        <fullName evidence="2">Uncharacterized protein</fullName>
    </submittedName>
</protein>
<dbReference type="GeneID" id="14012851"/>
<dbReference type="Proteomes" id="UP000007524">
    <property type="component" value="Segment"/>
</dbReference>
<reference evidence="2 3" key="1">
    <citation type="journal article" date="2012" name="J. Virol.">
        <title>Genome of Klebsiella sp.-Infecting Bacteriophage vB_KleM_RaK2.</title>
        <authorList>
            <person name="Simoliunas E."/>
            <person name="Kaliniene L."/>
            <person name="Truncaite L."/>
            <person name="Klausa V."/>
            <person name="Zajanckauskaite A."/>
            <person name="Meskys R."/>
        </authorList>
    </citation>
    <scope>NUCLEOTIDE SEQUENCE [LARGE SCALE GENOMIC DNA]</scope>
</reference>
<evidence type="ECO:0000313" key="2">
    <source>
        <dbReference type="EMBL" id="AFA44536.1"/>
    </source>
</evidence>
<dbReference type="EMBL" id="JQ513383">
    <property type="protein sequence ID" value="AFA44536.1"/>
    <property type="molecule type" value="Genomic_DNA"/>
</dbReference>
<evidence type="ECO:0000313" key="3">
    <source>
        <dbReference type="Proteomes" id="UP000007524"/>
    </source>
</evidence>
<feature type="transmembrane region" description="Helical" evidence="1">
    <location>
        <begin position="31"/>
        <end position="49"/>
    </location>
</feature>
<gene>
    <name evidence="2" type="ORF">RaK2_00263</name>
</gene>
<dbReference type="RefSeq" id="YP_007007418.1">
    <property type="nucleotide sequence ID" value="NC_019526.1"/>
</dbReference>
<organism evidence="2 3">
    <name type="scientific">Klebsiella phage vB_KleM_RaK2</name>
    <dbReference type="NCBI Taxonomy" id="1147094"/>
    <lineage>
        <taxon>Viruses</taxon>
        <taxon>Duplodnaviria</taxon>
        <taxon>Heunggongvirae</taxon>
        <taxon>Uroviricota</taxon>
        <taxon>Caudoviricetes</taxon>
        <taxon>Alcyoneusvirus</taxon>
        <taxon>Alcyoneusvirus RaK2</taxon>
    </lineage>
</organism>
<keyword evidence="1" id="KW-0812">Transmembrane</keyword>
<proteinExistence type="predicted"/>
<feature type="transmembrane region" description="Helical" evidence="1">
    <location>
        <begin position="56"/>
        <end position="73"/>
    </location>
</feature>
<keyword evidence="1" id="KW-1133">Transmembrane helix</keyword>
<name>H6X470_9CAUD</name>
<keyword evidence="1" id="KW-0472">Membrane</keyword>
<keyword evidence="3" id="KW-1185">Reference proteome</keyword>
<dbReference type="KEGG" id="vg:14012851"/>
<evidence type="ECO:0000256" key="1">
    <source>
        <dbReference type="SAM" id="Phobius"/>
    </source>
</evidence>
<sequence length="89" mass="10184">MINVLALVLILLFIMLPTLISVTRNTVETSLRVFLLNFMLLVISIIVPYSESLIDGISNILLVWSYLIMLSYIPDESDPKDLRNVVRYV</sequence>
<accession>H6X470</accession>